<evidence type="ECO:0000256" key="1">
    <source>
        <dbReference type="SAM" id="Phobius"/>
    </source>
</evidence>
<keyword evidence="1" id="KW-1133">Transmembrane helix</keyword>
<feature type="transmembrane region" description="Helical" evidence="1">
    <location>
        <begin position="299"/>
        <end position="322"/>
    </location>
</feature>
<reference evidence="2 3" key="1">
    <citation type="submission" date="2015-11" db="EMBL/GenBank/DDBJ databases">
        <title>Genomic analysis of 38 Legionella species identifies large and diverse effector repertoires.</title>
        <authorList>
            <person name="Burstein D."/>
            <person name="Amaro F."/>
            <person name="Zusman T."/>
            <person name="Lifshitz Z."/>
            <person name="Cohen O."/>
            <person name="Gilbert J.A."/>
            <person name="Pupko T."/>
            <person name="Shuman H.A."/>
            <person name="Segal G."/>
        </authorList>
    </citation>
    <scope>NUCLEOTIDE SEQUENCE [LARGE SCALE GENOMIC DNA]</scope>
    <source>
        <strain evidence="2 3">Oak Ridge-10</strain>
    </source>
</reference>
<evidence type="ECO:0000313" key="2">
    <source>
        <dbReference type="EMBL" id="KTD44042.1"/>
    </source>
</evidence>
<dbReference type="PANTHER" id="PTHR14136:SF17">
    <property type="entry name" value="BTB_POZ DOMAIN-CONTAINING PROTEIN KCTD9"/>
    <property type="match status" value="1"/>
</dbReference>
<dbReference type="RefSeq" id="WP_051399007.1">
    <property type="nucleotide sequence ID" value="NZ_LCUA01000020.1"/>
</dbReference>
<dbReference type="EMBL" id="LNYP01000004">
    <property type="protein sequence ID" value="KTD44042.1"/>
    <property type="molecule type" value="Genomic_DNA"/>
</dbReference>
<accession>A0A0W0XHJ7</accession>
<dbReference type="PATRIC" id="fig|29423.5.peg.189"/>
<dbReference type="InterPro" id="IPR051082">
    <property type="entry name" value="Pentapeptide-BTB/POZ_domain"/>
</dbReference>
<dbReference type="PANTHER" id="PTHR14136">
    <property type="entry name" value="BTB_POZ DOMAIN-CONTAINING PROTEIN KCTD9"/>
    <property type="match status" value="1"/>
</dbReference>
<dbReference type="Proteomes" id="UP000054858">
    <property type="component" value="Unassembled WGS sequence"/>
</dbReference>
<keyword evidence="1" id="KW-0812">Transmembrane</keyword>
<feature type="transmembrane region" description="Helical" evidence="1">
    <location>
        <begin position="15"/>
        <end position="42"/>
    </location>
</feature>
<feature type="transmembrane region" description="Helical" evidence="1">
    <location>
        <begin position="263"/>
        <end position="287"/>
    </location>
</feature>
<dbReference type="InterPro" id="IPR001646">
    <property type="entry name" value="5peptide_repeat"/>
</dbReference>
<comment type="caution">
    <text evidence="2">The sequence shown here is derived from an EMBL/GenBank/DDBJ whole genome shotgun (WGS) entry which is preliminary data.</text>
</comment>
<feature type="transmembrane region" description="Helical" evidence="1">
    <location>
        <begin position="165"/>
        <end position="186"/>
    </location>
</feature>
<organism evidence="2 3">
    <name type="scientific">Legionella oakridgensis</name>
    <dbReference type="NCBI Taxonomy" id="29423"/>
    <lineage>
        <taxon>Bacteria</taxon>
        <taxon>Pseudomonadati</taxon>
        <taxon>Pseudomonadota</taxon>
        <taxon>Gammaproteobacteria</taxon>
        <taxon>Legionellales</taxon>
        <taxon>Legionellaceae</taxon>
        <taxon>Legionella</taxon>
    </lineage>
</organism>
<gene>
    <name evidence="2" type="primary">pipB2</name>
    <name evidence="2" type="ORF">Loak_0184</name>
</gene>
<dbReference type="SUPFAM" id="SSF141571">
    <property type="entry name" value="Pentapeptide repeat-like"/>
    <property type="match status" value="1"/>
</dbReference>
<name>A0A0W0XHJ7_9GAMM</name>
<dbReference type="Gene3D" id="2.160.20.80">
    <property type="entry name" value="E3 ubiquitin-protein ligase SopA"/>
    <property type="match status" value="1"/>
</dbReference>
<feature type="transmembrane region" description="Helical" evidence="1">
    <location>
        <begin position="206"/>
        <end position="226"/>
    </location>
</feature>
<protein>
    <submittedName>
        <fullName evidence="2">Secreted effector protein pipB2</fullName>
    </submittedName>
</protein>
<evidence type="ECO:0000313" key="3">
    <source>
        <dbReference type="Proteomes" id="UP000054858"/>
    </source>
</evidence>
<feature type="transmembrane region" description="Helical" evidence="1">
    <location>
        <begin position="82"/>
        <end position="108"/>
    </location>
</feature>
<sequence>MTFIRPALGLLQGVIIYALINFGHFSIASTFCAIIILTFPLFALQVKLPERDTLALGLGMLIMMAIVYGFVAYHLLNDLTNAVSYVTPILAAQGAVSAFIVFIFYCVVIEEKRFAFSYATLFSEVWQIILKLILGQLLVTLTMGLCTLAALLFQLLDIPFIQKIVFSPAFFYIMPPFFFGIAMTILHQYEQILTKLRNILLAFCKFLYPIFVVICLAFLLAIPFANRAFADFWPVIVVLSAFNILLFNGIFQAGLDKEPYVHWFCYLIYACFILSALYSLFVLKYPWLEMWNYGMTPLALLLLIALIIHALYNVSYSLAIFFSQKPWLSMIKPVNTMLALFIAVVYLILALPWFHIGKIAAHNQLARLLNNKPIINPQNPNLNQGYLVGANLQGANLQGRDLRNIDFSHANLQGANLSSANLEHANLQAANLSHSNLNKANLTRTQLSYADLSQANLSNTELNRAWLNQAILNGTNLTNADLQQAFGLQQKNLDKACGTNVKLPQDLTIKPCP</sequence>
<keyword evidence="1" id="KW-0472">Membrane</keyword>
<dbReference type="AlphaFoldDB" id="A0A0W0XHJ7"/>
<feature type="transmembrane region" description="Helical" evidence="1">
    <location>
        <begin position="54"/>
        <end position="76"/>
    </location>
</feature>
<feature type="transmembrane region" description="Helical" evidence="1">
    <location>
        <begin position="232"/>
        <end position="251"/>
    </location>
</feature>
<dbReference type="Pfam" id="PF00805">
    <property type="entry name" value="Pentapeptide"/>
    <property type="match status" value="2"/>
</dbReference>
<feature type="transmembrane region" description="Helical" evidence="1">
    <location>
        <begin position="128"/>
        <end position="153"/>
    </location>
</feature>
<feature type="transmembrane region" description="Helical" evidence="1">
    <location>
        <begin position="334"/>
        <end position="354"/>
    </location>
</feature>
<proteinExistence type="predicted"/>